<evidence type="ECO:0000313" key="3">
    <source>
        <dbReference type="Proteomes" id="UP001420932"/>
    </source>
</evidence>
<feature type="domain" description="J" evidence="1">
    <location>
        <begin position="5"/>
        <end position="66"/>
    </location>
</feature>
<dbReference type="SMART" id="SM00271">
    <property type="entry name" value="DnaJ"/>
    <property type="match status" value="1"/>
</dbReference>
<dbReference type="GO" id="GO:0044183">
    <property type="term" value="F:protein folding chaperone"/>
    <property type="evidence" value="ECO:0007669"/>
    <property type="project" value="TreeGrafter"/>
</dbReference>
<sequence length="79" mass="8784">MRMDEAKILLGLPPDSCSTLPQIKAAYKKKAWESHPDRFPPHLKLPAESNFKLISEAYSFMQSATTILPVSSPDKGRGL</sequence>
<gene>
    <name evidence="2" type="ORF">Syun_008177</name>
</gene>
<dbReference type="GO" id="GO:0005634">
    <property type="term" value="C:nucleus"/>
    <property type="evidence" value="ECO:0007669"/>
    <property type="project" value="TreeGrafter"/>
</dbReference>
<proteinExistence type="predicted"/>
<dbReference type="GO" id="GO:0051082">
    <property type="term" value="F:unfolded protein binding"/>
    <property type="evidence" value="ECO:0007669"/>
    <property type="project" value="TreeGrafter"/>
</dbReference>
<evidence type="ECO:0000259" key="1">
    <source>
        <dbReference type="PROSITE" id="PS50076"/>
    </source>
</evidence>
<dbReference type="Pfam" id="PF00226">
    <property type="entry name" value="DnaJ"/>
    <property type="match status" value="1"/>
</dbReference>
<dbReference type="Gene3D" id="1.10.287.110">
    <property type="entry name" value="DnaJ domain"/>
    <property type="match status" value="1"/>
</dbReference>
<dbReference type="InterPro" id="IPR036869">
    <property type="entry name" value="J_dom_sf"/>
</dbReference>
<organism evidence="2 3">
    <name type="scientific">Stephania yunnanensis</name>
    <dbReference type="NCBI Taxonomy" id="152371"/>
    <lineage>
        <taxon>Eukaryota</taxon>
        <taxon>Viridiplantae</taxon>
        <taxon>Streptophyta</taxon>
        <taxon>Embryophyta</taxon>
        <taxon>Tracheophyta</taxon>
        <taxon>Spermatophyta</taxon>
        <taxon>Magnoliopsida</taxon>
        <taxon>Ranunculales</taxon>
        <taxon>Menispermaceae</taxon>
        <taxon>Menispermoideae</taxon>
        <taxon>Cissampelideae</taxon>
        <taxon>Stephania</taxon>
    </lineage>
</organism>
<dbReference type="EMBL" id="JBBNAF010000003">
    <property type="protein sequence ID" value="KAK9161836.1"/>
    <property type="molecule type" value="Genomic_DNA"/>
</dbReference>
<dbReference type="PANTHER" id="PTHR43948">
    <property type="entry name" value="DNAJ HOMOLOG SUBFAMILY B"/>
    <property type="match status" value="1"/>
</dbReference>
<accession>A0AAP0L039</accession>
<dbReference type="Proteomes" id="UP001420932">
    <property type="component" value="Unassembled WGS sequence"/>
</dbReference>
<protein>
    <recommendedName>
        <fullName evidence="1">J domain-containing protein</fullName>
    </recommendedName>
</protein>
<reference evidence="2 3" key="1">
    <citation type="submission" date="2024-01" db="EMBL/GenBank/DDBJ databases">
        <title>Genome assemblies of Stephania.</title>
        <authorList>
            <person name="Yang L."/>
        </authorList>
    </citation>
    <scope>NUCLEOTIDE SEQUENCE [LARGE SCALE GENOMIC DNA]</scope>
    <source>
        <strain evidence="2">YNDBR</strain>
        <tissue evidence="2">Leaf</tissue>
    </source>
</reference>
<dbReference type="CDD" id="cd06257">
    <property type="entry name" value="DnaJ"/>
    <property type="match status" value="1"/>
</dbReference>
<dbReference type="AlphaFoldDB" id="A0AAP0L039"/>
<evidence type="ECO:0000313" key="2">
    <source>
        <dbReference type="EMBL" id="KAK9161836.1"/>
    </source>
</evidence>
<name>A0AAP0L039_9MAGN</name>
<dbReference type="PROSITE" id="PS50076">
    <property type="entry name" value="DNAJ_2"/>
    <property type="match status" value="1"/>
</dbReference>
<dbReference type="GO" id="GO:0051087">
    <property type="term" value="F:protein-folding chaperone binding"/>
    <property type="evidence" value="ECO:0007669"/>
    <property type="project" value="TreeGrafter"/>
</dbReference>
<keyword evidence="3" id="KW-1185">Reference proteome</keyword>
<dbReference type="InterPro" id="IPR001623">
    <property type="entry name" value="DnaJ_domain"/>
</dbReference>
<dbReference type="GO" id="GO:0005737">
    <property type="term" value="C:cytoplasm"/>
    <property type="evidence" value="ECO:0007669"/>
    <property type="project" value="TreeGrafter"/>
</dbReference>
<comment type="caution">
    <text evidence="2">The sequence shown here is derived from an EMBL/GenBank/DDBJ whole genome shotgun (WGS) entry which is preliminary data.</text>
</comment>
<dbReference type="SUPFAM" id="SSF46565">
    <property type="entry name" value="Chaperone J-domain"/>
    <property type="match status" value="1"/>
</dbReference>
<dbReference type="PANTHER" id="PTHR43948:SF14">
    <property type="entry name" value="PROTEIN DNAJ, PUTATIVE-RELATED"/>
    <property type="match status" value="1"/>
</dbReference>